<gene>
    <name evidence="1" type="ORF">PanWU01x14_359050</name>
</gene>
<protein>
    <submittedName>
        <fullName evidence="1">Uncharacterized protein</fullName>
    </submittedName>
</protein>
<reference evidence="2" key="1">
    <citation type="submission" date="2016-06" db="EMBL/GenBank/DDBJ databases">
        <title>Parallel loss of symbiosis genes in relatives of nitrogen-fixing non-legume Parasponia.</title>
        <authorList>
            <person name="Van Velzen R."/>
            <person name="Holmer R."/>
            <person name="Bu F."/>
            <person name="Rutten L."/>
            <person name="Van Zeijl A."/>
            <person name="Liu W."/>
            <person name="Santuari L."/>
            <person name="Cao Q."/>
            <person name="Sharma T."/>
            <person name="Shen D."/>
            <person name="Roswanjaya Y."/>
            <person name="Wardhani T."/>
            <person name="Kalhor M.S."/>
            <person name="Jansen J."/>
            <person name="Van den Hoogen J."/>
            <person name="Gungor B."/>
            <person name="Hartog M."/>
            <person name="Hontelez J."/>
            <person name="Verver J."/>
            <person name="Yang W.-C."/>
            <person name="Schijlen E."/>
            <person name="Repin R."/>
            <person name="Schilthuizen M."/>
            <person name="Schranz E."/>
            <person name="Heidstra R."/>
            <person name="Miyata K."/>
            <person name="Fedorova E."/>
            <person name="Kohlen W."/>
            <person name="Bisseling T."/>
            <person name="Smit S."/>
            <person name="Geurts R."/>
        </authorList>
    </citation>
    <scope>NUCLEOTIDE SEQUENCE [LARGE SCALE GENOMIC DNA]</scope>
    <source>
        <strain evidence="2">cv. WU1-14</strain>
    </source>
</reference>
<proteinExistence type="predicted"/>
<dbReference type="EMBL" id="JXTB01000790">
    <property type="protein sequence ID" value="PON32705.1"/>
    <property type="molecule type" value="Genomic_DNA"/>
</dbReference>
<keyword evidence="2" id="KW-1185">Reference proteome</keyword>
<name>A0A2P5A831_PARAD</name>
<comment type="caution">
    <text evidence="1">The sequence shown here is derived from an EMBL/GenBank/DDBJ whole genome shotgun (WGS) entry which is preliminary data.</text>
</comment>
<dbReference type="Proteomes" id="UP000237105">
    <property type="component" value="Unassembled WGS sequence"/>
</dbReference>
<dbReference type="AlphaFoldDB" id="A0A2P5A831"/>
<sequence>MLASGRYAAMLETTTERQRARIMLCGLA</sequence>
<accession>A0A2P5A831</accession>
<evidence type="ECO:0000313" key="1">
    <source>
        <dbReference type="EMBL" id="PON32705.1"/>
    </source>
</evidence>
<organism evidence="1 2">
    <name type="scientific">Parasponia andersonii</name>
    <name type="common">Sponia andersonii</name>
    <dbReference type="NCBI Taxonomy" id="3476"/>
    <lineage>
        <taxon>Eukaryota</taxon>
        <taxon>Viridiplantae</taxon>
        <taxon>Streptophyta</taxon>
        <taxon>Embryophyta</taxon>
        <taxon>Tracheophyta</taxon>
        <taxon>Spermatophyta</taxon>
        <taxon>Magnoliopsida</taxon>
        <taxon>eudicotyledons</taxon>
        <taxon>Gunneridae</taxon>
        <taxon>Pentapetalae</taxon>
        <taxon>rosids</taxon>
        <taxon>fabids</taxon>
        <taxon>Rosales</taxon>
        <taxon>Cannabaceae</taxon>
        <taxon>Parasponia</taxon>
    </lineage>
</organism>
<evidence type="ECO:0000313" key="2">
    <source>
        <dbReference type="Proteomes" id="UP000237105"/>
    </source>
</evidence>